<dbReference type="Proteomes" id="UP000476064">
    <property type="component" value="Chromosome"/>
</dbReference>
<reference evidence="2 3" key="1">
    <citation type="submission" date="2020-01" db="EMBL/GenBank/DDBJ databases">
        <title>Paenibacillus sp. nov., isolated from tomato rhizosphere.</title>
        <authorList>
            <person name="Weon H.-Y."/>
            <person name="Lee S.A."/>
        </authorList>
    </citation>
    <scope>NUCLEOTIDE SEQUENCE [LARGE SCALE GENOMIC DNA]</scope>
    <source>
        <strain evidence="2 3">12200R-189</strain>
    </source>
</reference>
<dbReference type="Pfam" id="PF13788">
    <property type="entry name" value="DUF4180"/>
    <property type="match status" value="1"/>
</dbReference>
<proteinExistence type="predicted"/>
<accession>A0A6C0G6C9</accession>
<dbReference type="KEGG" id="plyc:GXP70_28910"/>
<evidence type="ECO:0000313" key="2">
    <source>
        <dbReference type="EMBL" id="QHT63579.1"/>
    </source>
</evidence>
<evidence type="ECO:0000259" key="1">
    <source>
        <dbReference type="Pfam" id="PF13788"/>
    </source>
</evidence>
<protein>
    <submittedName>
        <fullName evidence="2">DUF4180 domain-containing protein</fullName>
    </submittedName>
</protein>
<evidence type="ECO:0000313" key="3">
    <source>
        <dbReference type="Proteomes" id="UP000476064"/>
    </source>
</evidence>
<keyword evidence="3" id="KW-1185">Reference proteome</keyword>
<organism evidence="2 3">
    <name type="scientific">Paenibacillus lycopersici</name>
    <dbReference type="NCBI Taxonomy" id="2704462"/>
    <lineage>
        <taxon>Bacteria</taxon>
        <taxon>Bacillati</taxon>
        <taxon>Bacillota</taxon>
        <taxon>Bacilli</taxon>
        <taxon>Bacillales</taxon>
        <taxon>Paenibacillaceae</taxon>
        <taxon>Paenibacillus</taxon>
    </lineage>
</organism>
<sequence>MNMTIDRRGASKVAVIDGEGIVIADVQDALDLMASARYNGDAHKLLIRKANITEDFFELRTKLAGDILQKFTNYEVKLAVVGDFSGYDSKSLRDFIYECNQGSRFFFLSDETEALDALHAAD</sequence>
<gene>
    <name evidence="2" type="ORF">GXP70_28910</name>
</gene>
<dbReference type="RefSeq" id="WP_162360139.1">
    <property type="nucleotide sequence ID" value="NZ_CP048209.1"/>
</dbReference>
<dbReference type="AlphaFoldDB" id="A0A6C0G6C9"/>
<feature type="domain" description="DUF4180" evidence="1">
    <location>
        <begin position="10"/>
        <end position="118"/>
    </location>
</feature>
<dbReference type="EMBL" id="CP048209">
    <property type="protein sequence ID" value="QHT63579.1"/>
    <property type="molecule type" value="Genomic_DNA"/>
</dbReference>
<dbReference type="InterPro" id="IPR025438">
    <property type="entry name" value="DUF4180"/>
</dbReference>
<name>A0A6C0G6C9_9BACL</name>